<dbReference type="Proteomes" id="UP000004471">
    <property type="component" value="Unassembled WGS sequence"/>
</dbReference>
<evidence type="ECO:0000313" key="2">
    <source>
        <dbReference type="Proteomes" id="UP000004471"/>
    </source>
</evidence>
<organism evidence="1 2">
    <name type="scientific">Pseudomonas syringae pv. japonica str. M301072</name>
    <dbReference type="NCBI Taxonomy" id="629262"/>
    <lineage>
        <taxon>Bacteria</taxon>
        <taxon>Pseudomonadati</taxon>
        <taxon>Pseudomonadota</taxon>
        <taxon>Gammaproteobacteria</taxon>
        <taxon>Pseudomonadales</taxon>
        <taxon>Pseudomonadaceae</taxon>
        <taxon>Pseudomonas</taxon>
        <taxon>Pseudomonas syringae</taxon>
    </lineage>
</organism>
<protein>
    <submittedName>
        <fullName evidence="1">Uncharacterized protein</fullName>
    </submittedName>
</protein>
<accession>F3FXX3</accession>
<name>F3FXX3_PSESX</name>
<sequence>TQARQQMLIRAHKRVLDLPLNLRSQVCLLIKKASAALPRRRAIGQAIQWIVAIDTKHGLP</sequence>
<comment type="caution">
    <text evidence="1">The sequence shown here is derived from an EMBL/GenBank/DDBJ whole genome shotgun (WGS) entry which is preliminary data.</text>
</comment>
<evidence type="ECO:0000313" key="1">
    <source>
        <dbReference type="EMBL" id="EGH35065.1"/>
    </source>
</evidence>
<dbReference type="EMBL" id="AEAH01003201">
    <property type="protein sequence ID" value="EGH35065.1"/>
    <property type="molecule type" value="Genomic_DNA"/>
</dbReference>
<reference evidence="1 2" key="1">
    <citation type="journal article" date="2011" name="PLoS Pathog.">
        <title>Dynamic evolution of pathogenicity revealed by sequencing and comparative genomics of 19 Pseudomonas syringae isolates.</title>
        <authorList>
            <person name="Baltrus D.A."/>
            <person name="Nishimura M.T."/>
            <person name="Romanchuk A."/>
            <person name="Chang J.H."/>
            <person name="Mukhtar M.S."/>
            <person name="Cherkis K."/>
            <person name="Roach J."/>
            <person name="Grant S.R."/>
            <person name="Jones C.D."/>
            <person name="Dangl J.L."/>
        </authorList>
    </citation>
    <scope>NUCLEOTIDE SEQUENCE [LARGE SCALE GENOMIC DNA]</scope>
    <source>
        <strain evidence="2">M301072PT</strain>
    </source>
</reference>
<feature type="non-terminal residue" evidence="1">
    <location>
        <position position="1"/>
    </location>
</feature>
<gene>
    <name evidence="1" type="ORF">PSYJA_41187</name>
</gene>
<dbReference type="AlphaFoldDB" id="F3FXX3"/>
<feature type="non-terminal residue" evidence="1">
    <location>
        <position position="60"/>
    </location>
</feature>
<proteinExistence type="predicted"/>